<dbReference type="Gene3D" id="3.40.1690.10">
    <property type="entry name" value="secretion proteins EscU"/>
    <property type="match status" value="1"/>
</dbReference>
<dbReference type="GO" id="GO:0009306">
    <property type="term" value="P:protein secretion"/>
    <property type="evidence" value="ECO:0007669"/>
    <property type="project" value="InterPro"/>
</dbReference>
<feature type="transmembrane region" description="Helical" evidence="3">
    <location>
        <begin position="85"/>
        <end position="111"/>
    </location>
</feature>
<keyword evidence="4" id="KW-0966">Cell projection</keyword>
<feature type="transmembrane region" description="Helical" evidence="3">
    <location>
        <begin position="185"/>
        <end position="214"/>
    </location>
</feature>
<dbReference type="PANTHER" id="PTHR30531:SF12">
    <property type="entry name" value="FLAGELLAR BIOSYNTHETIC PROTEIN FLHB"/>
    <property type="match status" value="1"/>
</dbReference>
<evidence type="ECO:0000256" key="2">
    <source>
        <dbReference type="SAM" id="MobiDB-lite"/>
    </source>
</evidence>
<dbReference type="PANTHER" id="PTHR30531">
    <property type="entry name" value="FLAGELLAR BIOSYNTHETIC PROTEIN FLHB"/>
    <property type="match status" value="1"/>
</dbReference>
<feature type="region of interest" description="Disordered" evidence="2">
    <location>
        <begin position="1"/>
        <end position="26"/>
    </location>
</feature>
<evidence type="ECO:0000313" key="5">
    <source>
        <dbReference type="Proteomes" id="UP000549617"/>
    </source>
</evidence>
<dbReference type="Pfam" id="PF01312">
    <property type="entry name" value="Bac_export_2"/>
    <property type="match status" value="1"/>
</dbReference>
<dbReference type="RefSeq" id="WP_184018887.1">
    <property type="nucleotide sequence ID" value="NZ_JACIJC010000004.1"/>
</dbReference>
<keyword evidence="4" id="KW-0969">Cilium</keyword>
<name>A0A7W9AJ57_9SPHN</name>
<keyword evidence="5" id="KW-1185">Reference proteome</keyword>
<keyword evidence="4" id="KW-0282">Flagellum</keyword>
<dbReference type="PRINTS" id="PR00950">
    <property type="entry name" value="TYPE3IMSPROT"/>
</dbReference>
<reference evidence="4 5" key="1">
    <citation type="submission" date="2020-08" db="EMBL/GenBank/DDBJ databases">
        <title>Genomic Encyclopedia of Type Strains, Phase IV (KMG-IV): sequencing the most valuable type-strain genomes for metagenomic binning, comparative biology and taxonomic classification.</title>
        <authorList>
            <person name="Goeker M."/>
        </authorList>
    </citation>
    <scope>NUCLEOTIDE SEQUENCE [LARGE SCALE GENOMIC DNA]</scope>
    <source>
        <strain evidence="4 5">DSM 25079</strain>
    </source>
</reference>
<dbReference type="SUPFAM" id="SSF160544">
    <property type="entry name" value="EscU C-terminal domain-like"/>
    <property type="match status" value="1"/>
</dbReference>
<evidence type="ECO:0000256" key="1">
    <source>
        <dbReference type="ARBA" id="ARBA00010690"/>
    </source>
</evidence>
<keyword evidence="3" id="KW-1133">Transmembrane helix</keyword>
<dbReference type="GO" id="GO:0005886">
    <property type="term" value="C:plasma membrane"/>
    <property type="evidence" value="ECO:0007669"/>
    <property type="project" value="TreeGrafter"/>
</dbReference>
<feature type="transmembrane region" description="Helical" evidence="3">
    <location>
        <begin position="146"/>
        <end position="165"/>
    </location>
</feature>
<comment type="caution">
    <text evidence="4">The sequence shown here is derived from an EMBL/GenBank/DDBJ whole genome shotgun (WGS) entry which is preliminary data.</text>
</comment>
<sequence>MADQADKDQKTEDPTDKKRRDSAEEGDVLQSRELAIALVMGVGAAWLIAIGPMMIEAISTMLGEALRFNAADIENFDPAARALRLGAIVILPLVALFAMTLAAAFAAPAMLGSLGFRAKSFAFKGNRINPATGIKRIFSMNGLIELVKSIAKVGVIAVVGWYVLMGQSDHIMSAGRQELGPALSQLASTFTLIVAVMAGALFLIAMVDVPAQFFQRLARMRMTKQEVKEEGKQSEGSPEVKQAIRRKQFEAARGSARQAVAEATVILVNPTHFAVALRYRPGYDAAPVLLARGRGAMAQAIREAAGEAKVPVLSYPSLARAIYFTTRTGDIVREDLYIAVATVLAFVFNLDRAMAEGIRQPNVDVPEGARYDEEGRKQA</sequence>
<evidence type="ECO:0000256" key="3">
    <source>
        <dbReference type="SAM" id="Phobius"/>
    </source>
</evidence>
<keyword evidence="3" id="KW-0812">Transmembrane</keyword>
<protein>
    <submittedName>
        <fullName evidence="4">Flagellar biosynthetic protein FlhB</fullName>
    </submittedName>
</protein>
<evidence type="ECO:0000313" key="4">
    <source>
        <dbReference type="EMBL" id="MBB5686441.1"/>
    </source>
</evidence>
<feature type="compositionally biased region" description="Basic and acidic residues" evidence="2">
    <location>
        <begin position="1"/>
        <end position="23"/>
    </location>
</feature>
<gene>
    <name evidence="4" type="ORF">FHS49_002465</name>
</gene>
<keyword evidence="3" id="KW-0472">Membrane</keyword>
<organism evidence="4 5">
    <name type="scientific">Sphingobium boeckii</name>
    <dbReference type="NCBI Taxonomy" id="1082345"/>
    <lineage>
        <taxon>Bacteria</taxon>
        <taxon>Pseudomonadati</taxon>
        <taxon>Pseudomonadota</taxon>
        <taxon>Alphaproteobacteria</taxon>
        <taxon>Sphingomonadales</taxon>
        <taxon>Sphingomonadaceae</taxon>
        <taxon>Sphingobium</taxon>
    </lineage>
</organism>
<accession>A0A7W9AJ57</accession>
<proteinExistence type="inferred from homology"/>
<dbReference type="InterPro" id="IPR006135">
    <property type="entry name" value="T3SS_substrate_exporter"/>
</dbReference>
<dbReference type="AlphaFoldDB" id="A0A7W9AJ57"/>
<dbReference type="EMBL" id="JACIJC010000004">
    <property type="protein sequence ID" value="MBB5686441.1"/>
    <property type="molecule type" value="Genomic_DNA"/>
</dbReference>
<dbReference type="Proteomes" id="UP000549617">
    <property type="component" value="Unassembled WGS sequence"/>
</dbReference>
<feature type="transmembrane region" description="Helical" evidence="3">
    <location>
        <begin position="34"/>
        <end position="55"/>
    </location>
</feature>
<dbReference type="InterPro" id="IPR029025">
    <property type="entry name" value="T3SS_substrate_exporter_C"/>
</dbReference>
<comment type="similarity">
    <text evidence="1">Belongs to the type III secretion exporter family.</text>
</comment>